<dbReference type="SUPFAM" id="SSF141523">
    <property type="entry name" value="L,D-transpeptidase catalytic domain-like"/>
    <property type="match status" value="1"/>
</dbReference>
<dbReference type="EMBL" id="BJZU01000082">
    <property type="protein sequence ID" value="GEP05875.1"/>
    <property type="molecule type" value="Genomic_DNA"/>
</dbReference>
<dbReference type="Proteomes" id="UP001156856">
    <property type="component" value="Unassembled WGS sequence"/>
</dbReference>
<keyword evidence="14" id="KW-1185">Reference proteome</keyword>
<dbReference type="AlphaFoldDB" id="A0A512J7D2"/>
<dbReference type="Proteomes" id="UP000321960">
    <property type="component" value="Unassembled WGS sequence"/>
</dbReference>
<keyword evidence="4 7" id="KW-0133">Cell shape</keyword>
<feature type="domain" description="L,D-TPase catalytic" evidence="10">
    <location>
        <begin position="405"/>
        <end position="564"/>
    </location>
</feature>
<keyword evidence="5 7" id="KW-0573">Peptidoglycan synthesis</keyword>
<evidence type="ECO:0000256" key="7">
    <source>
        <dbReference type="PROSITE-ProRule" id="PRU01373"/>
    </source>
</evidence>
<comment type="similarity">
    <text evidence="2">Belongs to the YkuD family.</text>
</comment>
<reference evidence="11 13" key="3">
    <citation type="submission" date="2019-07" db="EMBL/GenBank/DDBJ databases">
        <title>Whole genome shotgun sequence of Methylobacterium oxalidis NBRC 107715.</title>
        <authorList>
            <person name="Hosoyama A."/>
            <person name="Uohara A."/>
            <person name="Ohji S."/>
            <person name="Ichikawa N."/>
        </authorList>
    </citation>
    <scope>NUCLEOTIDE SEQUENCE [LARGE SCALE GENOMIC DNA]</scope>
    <source>
        <strain evidence="11 13">NBRC 107715</strain>
    </source>
</reference>
<dbReference type="InterPro" id="IPR036366">
    <property type="entry name" value="PGBDSf"/>
</dbReference>
<reference evidence="12" key="4">
    <citation type="submission" date="2023-01" db="EMBL/GenBank/DDBJ databases">
        <title>Draft genome sequence of Methylobacterium oxalidis strain NBRC 107715.</title>
        <authorList>
            <person name="Sun Q."/>
            <person name="Mori K."/>
        </authorList>
    </citation>
    <scope>NUCLEOTIDE SEQUENCE</scope>
    <source>
        <strain evidence="12">NBRC 107715</strain>
    </source>
</reference>
<feature type="active site" description="Proton donor/acceptor" evidence="7">
    <location>
        <position position="519"/>
    </location>
</feature>
<dbReference type="InterPro" id="IPR045380">
    <property type="entry name" value="LD_TPept_scaffold_dom"/>
</dbReference>
<reference evidence="12" key="1">
    <citation type="journal article" date="2014" name="Int. J. Syst. Evol. Microbiol.">
        <title>Complete genome of a new Firmicutes species belonging to the dominant human colonic microbiota ('Ruminococcus bicirculans') reveals two chromosomes and a selective capacity to utilize plant glucans.</title>
        <authorList>
            <consortium name="NISC Comparative Sequencing Program"/>
            <person name="Wegmann U."/>
            <person name="Louis P."/>
            <person name="Goesmann A."/>
            <person name="Henrissat B."/>
            <person name="Duncan S.H."/>
            <person name="Flint H.J."/>
        </authorList>
    </citation>
    <scope>NUCLEOTIDE SEQUENCE</scope>
    <source>
        <strain evidence="12">NBRC 107715</strain>
    </source>
</reference>
<feature type="region of interest" description="Disordered" evidence="8">
    <location>
        <begin position="20"/>
        <end position="127"/>
    </location>
</feature>
<keyword evidence="6 7" id="KW-0961">Cell wall biogenesis/degradation</keyword>
<feature type="compositionally biased region" description="Low complexity" evidence="8">
    <location>
        <begin position="44"/>
        <end position="56"/>
    </location>
</feature>
<sequence>MRLSRSATLALAALVAASAPQLGPAAAEVQPEAAQSAPLPPAPSSEAVPAPAEALPTPDPVRTDALAADRPADAAPDSPGPSPGSAEAATPSGTASPPEAEKPAVSAEAPAAPQAPPPPADPQAAAVAARLADPAPLLPRLTAKEREAIQAFYALGAFKPVWIADRAFTPAAKSAAARLARAGEDGLDPAAYPVPVLGVMTRPETEAEIAEADLKLSAVIALYARDARGGRLNPAALSRLITPVLDLPAPEAVLGQIATGGEAAGDLLQRYNPQNAGYLALRARLAALRERSPAGTPAALPPGPVLKLGMRDARVPLIRARFGLAGRAAGSLDAGPGEPEDYDAGVAAAVAAFQKRRGLPASGDLTPQTVAALGAPQARPGRPDGEVEILVNMERWRWLPALGRDYVMVNIPEFRLRVFRDGHLKDETRVIVGKTESPTPIFSGMMEYAVVNPSWNVPPSILKNEFLPGLARDPNYAARRGYQVVRHGNTISVRQPPGERNALGFVKFMFPNNHAVYLHDTPNRSLFSASFRAMSHGCVRVDDPFRFADAVLPAAWTSERLTKLIGKGERTVRLDEKLPVHLAYFTAFVDDAGQFRTLPDLYGVDARMRAALGLAGGAALVAKAPPEPKRRAAEMPKPKQAASHVAQPAPRAPRRTARAADMAPAEFGEPGLWTPRPAPVSRGWW</sequence>
<name>A0A512J7D2_9HYPH</name>
<dbReference type="GO" id="GO:0071555">
    <property type="term" value="P:cell wall organization"/>
    <property type="evidence" value="ECO:0007669"/>
    <property type="project" value="UniProtKB-UniRule"/>
</dbReference>
<dbReference type="Gene3D" id="2.40.440.10">
    <property type="entry name" value="L,D-transpeptidase catalytic domain-like"/>
    <property type="match status" value="1"/>
</dbReference>
<dbReference type="GO" id="GO:0016740">
    <property type="term" value="F:transferase activity"/>
    <property type="evidence" value="ECO:0007669"/>
    <property type="project" value="UniProtKB-KW"/>
</dbReference>
<keyword evidence="9" id="KW-0732">Signal</keyword>
<dbReference type="Pfam" id="PF20142">
    <property type="entry name" value="Scaffold"/>
    <property type="match status" value="1"/>
</dbReference>
<dbReference type="PANTHER" id="PTHR41533">
    <property type="entry name" value="L,D-TRANSPEPTIDASE HI_1667-RELATED"/>
    <property type="match status" value="1"/>
</dbReference>
<reference evidence="14" key="2">
    <citation type="journal article" date="2019" name="Int. J. Syst. Evol. Microbiol.">
        <title>The Global Catalogue of Microorganisms (GCM) 10K type strain sequencing project: providing services to taxonomists for standard genome sequencing and annotation.</title>
        <authorList>
            <consortium name="The Broad Institute Genomics Platform"/>
            <consortium name="The Broad Institute Genome Sequencing Center for Infectious Disease"/>
            <person name="Wu L."/>
            <person name="Ma J."/>
        </authorList>
    </citation>
    <scope>NUCLEOTIDE SEQUENCE [LARGE SCALE GENOMIC DNA]</scope>
    <source>
        <strain evidence="14">NBRC 107715</strain>
    </source>
</reference>
<dbReference type="UniPathway" id="UPA00219"/>
<evidence type="ECO:0000313" key="12">
    <source>
        <dbReference type="EMBL" id="GLS61642.1"/>
    </source>
</evidence>
<feature type="compositionally biased region" description="Basic and acidic residues" evidence="8">
    <location>
        <begin position="626"/>
        <end position="637"/>
    </location>
</feature>
<evidence type="ECO:0000256" key="6">
    <source>
        <dbReference type="ARBA" id="ARBA00023316"/>
    </source>
</evidence>
<dbReference type="InterPro" id="IPR002477">
    <property type="entry name" value="Peptidoglycan-bd-like"/>
</dbReference>
<dbReference type="Pfam" id="PF03734">
    <property type="entry name" value="YkuD"/>
    <property type="match status" value="1"/>
</dbReference>
<dbReference type="InterPro" id="IPR038063">
    <property type="entry name" value="Transpep_catalytic_dom"/>
</dbReference>
<accession>A0A512J7D2</accession>
<evidence type="ECO:0000256" key="4">
    <source>
        <dbReference type="ARBA" id="ARBA00022960"/>
    </source>
</evidence>
<dbReference type="InterPro" id="IPR036365">
    <property type="entry name" value="PGBD-like_sf"/>
</dbReference>
<dbReference type="PANTHER" id="PTHR41533:SF2">
    <property type="entry name" value="BLR7131 PROTEIN"/>
    <property type="match status" value="1"/>
</dbReference>
<evidence type="ECO:0000313" key="13">
    <source>
        <dbReference type="Proteomes" id="UP000321960"/>
    </source>
</evidence>
<dbReference type="OrthoDB" id="9778545at2"/>
<feature type="active site" description="Nucleophile" evidence="7">
    <location>
        <position position="538"/>
    </location>
</feature>
<dbReference type="InterPro" id="IPR005490">
    <property type="entry name" value="LD_TPept_cat_dom"/>
</dbReference>
<dbReference type="Gene3D" id="1.10.101.10">
    <property type="entry name" value="PGBD-like superfamily/PGBD"/>
    <property type="match status" value="1"/>
</dbReference>
<gene>
    <name evidence="12" type="ORF">GCM10007888_00230</name>
    <name evidence="11" type="ORF">MOX02_39130</name>
</gene>
<dbReference type="SUPFAM" id="SSF47090">
    <property type="entry name" value="PGBD-like"/>
    <property type="match status" value="1"/>
</dbReference>
<dbReference type="PROSITE" id="PS52029">
    <property type="entry name" value="LD_TPASE"/>
    <property type="match status" value="1"/>
</dbReference>
<evidence type="ECO:0000313" key="11">
    <source>
        <dbReference type="EMBL" id="GEP05875.1"/>
    </source>
</evidence>
<evidence type="ECO:0000256" key="8">
    <source>
        <dbReference type="SAM" id="MobiDB-lite"/>
    </source>
</evidence>
<feature type="compositionally biased region" description="Low complexity" evidence="8">
    <location>
        <begin position="20"/>
        <end position="37"/>
    </location>
</feature>
<evidence type="ECO:0000256" key="3">
    <source>
        <dbReference type="ARBA" id="ARBA00022679"/>
    </source>
</evidence>
<dbReference type="RefSeq" id="WP_147027416.1">
    <property type="nucleotide sequence ID" value="NZ_BJZU01000082.1"/>
</dbReference>
<evidence type="ECO:0000256" key="5">
    <source>
        <dbReference type="ARBA" id="ARBA00022984"/>
    </source>
</evidence>
<dbReference type="CDD" id="cd16913">
    <property type="entry name" value="YkuD_like"/>
    <property type="match status" value="1"/>
</dbReference>
<evidence type="ECO:0000313" key="14">
    <source>
        <dbReference type="Proteomes" id="UP001156856"/>
    </source>
</evidence>
<dbReference type="InterPro" id="IPR052905">
    <property type="entry name" value="LD-transpeptidase_YkuD-like"/>
</dbReference>
<evidence type="ECO:0000256" key="1">
    <source>
        <dbReference type="ARBA" id="ARBA00004752"/>
    </source>
</evidence>
<feature type="signal peptide" evidence="9">
    <location>
        <begin position="1"/>
        <end position="27"/>
    </location>
</feature>
<feature type="region of interest" description="Disordered" evidence="8">
    <location>
        <begin position="625"/>
        <end position="673"/>
    </location>
</feature>
<protein>
    <recommendedName>
        <fullName evidence="10">L,D-TPase catalytic domain-containing protein</fullName>
    </recommendedName>
</protein>
<feature type="compositionally biased region" description="Low complexity" evidence="8">
    <location>
        <begin position="64"/>
        <end position="112"/>
    </location>
</feature>
<evidence type="ECO:0000256" key="2">
    <source>
        <dbReference type="ARBA" id="ARBA00005992"/>
    </source>
</evidence>
<feature type="chain" id="PRO_5021766796" description="L,D-TPase catalytic domain-containing protein" evidence="9">
    <location>
        <begin position="28"/>
        <end position="685"/>
    </location>
</feature>
<dbReference type="EMBL" id="BSPK01000001">
    <property type="protein sequence ID" value="GLS61642.1"/>
    <property type="molecule type" value="Genomic_DNA"/>
</dbReference>
<comment type="caution">
    <text evidence="11">The sequence shown here is derived from an EMBL/GenBank/DDBJ whole genome shotgun (WGS) entry which is preliminary data.</text>
</comment>
<dbReference type="GO" id="GO:0009252">
    <property type="term" value="P:peptidoglycan biosynthetic process"/>
    <property type="evidence" value="ECO:0007669"/>
    <property type="project" value="UniProtKB-UniPathway"/>
</dbReference>
<comment type="pathway">
    <text evidence="1 7">Cell wall biogenesis; peptidoglycan biosynthesis.</text>
</comment>
<evidence type="ECO:0000259" key="10">
    <source>
        <dbReference type="PROSITE" id="PS52029"/>
    </source>
</evidence>
<dbReference type="GO" id="GO:0008360">
    <property type="term" value="P:regulation of cell shape"/>
    <property type="evidence" value="ECO:0007669"/>
    <property type="project" value="UniProtKB-UniRule"/>
</dbReference>
<dbReference type="GO" id="GO:0004180">
    <property type="term" value="F:carboxypeptidase activity"/>
    <property type="evidence" value="ECO:0007669"/>
    <property type="project" value="UniProtKB-ARBA"/>
</dbReference>
<keyword evidence="3" id="KW-0808">Transferase</keyword>
<evidence type="ECO:0000256" key="9">
    <source>
        <dbReference type="SAM" id="SignalP"/>
    </source>
</evidence>
<dbReference type="Pfam" id="PF01471">
    <property type="entry name" value="PG_binding_1"/>
    <property type="match status" value="1"/>
</dbReference>
<organism evidence="11 13">
    <name type="scientific">Methylobacterium oxalidis</name>
    <dbReference type="NCBI Taxonomy" id="944322"/>
    <lineage>
        <taxon>Bacteria</taxon>
        <taxon>Pseudomonadati</taxon>
        <taxon>Pseudomonadota</taxon>
        <taxon>Alphaproteobacteria</taxon>
        <taxon>Hyphomicrobiales</taxon>
        <taxon>Methylobacteriaceae</taxon>
        <taxon>Methylobacterium</taxon>
    </lineage>
</organism>
<proteinExistence type="inferred from homology"/>